<dbReference type="GeneID" id="98175329"/>
<evidence type="ECO:0000313" key="3">
    <source>
        <dbReference type="Proteomes" id="UP001628179"/>
    </source>
</evidence>
<reference evidence="2 3" key="1">
    <citation type="submission" date="2024-09" db="EMBL/GenBank/DDBJ databases">
        <title>Itraconazole resistance in Madurella fahalii resulting from another homologue of gene encoding cytochrome P450 14-alpha sterol demethylase (CYP51).</title>
        <authorList>
            <person name="Yoshioka I."/>
            <person name="Fahal A.H."/>
            <person name="Kaneko S."/>
            <person name="Yaguchi T."/>
        </authorList>
    </citation>
    <scope>NUCLEOTIDE SEQUENCE [LARGE SCALE GENOMIC DNA]</scope>
    <source>
        <strain evidence="2 3">IFM 68171</strain>
    </source>
</reference>
<organism evidence="2 3">
    <name type="scientific">Madurella fahalii</name>
    <dbReference type="NCBI Taxonomy" id="1157608"/>
    <lineage>
        <taxon>Eukaryota</taxon>
        <taxon>Fungi</taxon>
        <taxon>Dikarya</taxon>
        <taxon>Ascomycota</taxon>
        <taxon>Pezizomycotina</taxon>
        <taxon>Sordariomycetes</taxon>
        <taxon>Sordariomycetidae</taxon>
        <taxon>Sordariales</taxon>
        <taxon>Sordariales incertae sedis</taxon>
        <taxon>Madurella</taxon>
    </lineage>
</organism>
<name>A0ABQ0G9H4_9PEZI</name>
<sequence>MATPSDDLAFPLAGLNIRDLHPASRRYLAERAARLNATQEEIEAAGIRPHADTIVRHMKKETPTHSSKRARLNDSTVRKIYLSRNLHANRVDKCEDYEGLDFEDEWQALLAEHGMQDADAALLEEFSQIARQRIRLLEQATAEWHAAEPAPRVDHFDLIGSLSSCIELITEVCNYLRPSDIVNLYCTCRDFHDVIDLHMRSSVFAWAKVMAPTSARIYSSPVYYRWFIPDPLGRPVTNVDQELSQPQPGQARMAGYPPLNDVQGEVRLVPGLRWLQMVVNRDIRVRDILATLARMGHRMPESSHLTLKKLWLIMDASTSRGRMLLMKNPDFFTNDDLYIAQLFMIKLVLAFNDPVFGPQSSLLMRLMMGQRSLSSLWALLRGKKYRTPAEIRELKLRYDVGPNDALVRSGMPLHGVDIYELGIIHFEGWGMGAEHLLRPDELVPLEAARRQLDLDTCIDEMIIYGHVDLRTGGSLVPSVEEMYMSDDELPRSQEDWTPLRHEAINGGCGNVPFAGNMWQPKHARKARWKTLTPEEKEMILREEKLDMDEAAEIDSARYKFQTAWAKLAAMIQHSLSTRRPRAQFTVLPPSLEDLAEQLDEFERQGQPRKSDDIDAMDVDADAPPRFSALPLPMQAQMAFGTVPVGSVYRPITGDQMRVALRGAMSSLGPSHMWGTEPQQQGQARDEEEDDRSSSSTSLSSISDTDLELEPIPASELQRMYVALRPSRPREQQPQDQQAEASSTGLPSSPSLVSNYPSSSSSFSSEENDGDEDEDEDEDEEMQDAEEEGENEPTHFGGHLAGLPSLADLTGLSTAPTIVIPRVSLPRAKPTAIMKMMMTTDDMLLDQANQVYPDFDADFDAERAQQPPTPESLAATSAPIDWNDFLHNPGTYGLQPERDEVPTTGLSEGEGGEDGGDWEGGVGGDGDESVMGHGQDEYGAEEEEEEEEEEEDEGGYEGPVVEHFALVQVAGQEAQDRFRYMPDEDFEEDYMTRKLRDWYRPW</sequence>
<feature type="region of interest" description="Disordered" evidence="1">
    <location>
        <begin position="889"/>
        <end position="958"/>
    </location>
</feature>
<evidence type="ECO:0000256" key="1">
    <source>
        <dbReference type="SAM" id="MobiDB-lite"/>
    </source>
</evidence>
<protein>
    <submittedName>
        <fullName evidence="2">F-box domain-containing protein</fullName>
    </submittedName>
</protein>
<feature type="region of interest" description="Disordered" evidence="1">
    <location>
        <begin position="726"/>
        <end position="801"/>
    </location>
</feature>
<evidence type="ECO:0000313" key="2">
    <source>
        <dbReference type="EMBL" id="GAB1314376.1"/>
    </source>
</evidence>
<feature type="compositionally biased region" description="Acidic residues" evidence="1">
    <location>
        <begin position="937"/>
        <end position="954"/>
    </location>
</feature>
<keyword evidence="3" id="KW-1185">Reference proteome</keyword>
<comment type="caution">
    <text evidence="2">The sequence shown here is derived from an EMBL/GenBank/DDBJ whole genome shotgun (WGS) entry which is preliminary data.</text>
</comment>
<gene>
    <name evidence="2" type="ORF">MFIFM68171_04586</name>
</gene>
<proteinExistence type="predicted"/>
<feature type="compositionally biased region" description="Low complexity" evidence="1">
    <location>
        <begin position="693"/>
        <end position="703"/>
    </location>
</feature>
<dbReference type="Proteomes" id="UP001628179">
    <property type="component" value="Unassembled WGS sequence"/>
</dbReference>
<feature type="compositionally biased region" description="Polar residues" evidence="1">
    <location>
        <begin position="733"/>
        <end position="756"/>
    </location>
</feature>
<feature type="compositionally biased region" description="Acidic residues" evidence="1">
    <location>
        <begin position="765"/>
        <end position="790"/>
    </location>
</feature>
<dbReference type="EMBL" id="BAAFSV010000002">
    <property type="protein sequence ID" value="GAB1314376.1"/>
    <property type="molecule type" value="Genomic_DNA"/>
</dbReference>
<feature type="region of interest" description="Disordered" evidence="1">
    <location>
        <begin position="667"/>
        <end position="713"/>
    </location>
</feature>
<dbReference type="RefSeq" id="XP_070916107.1">
    <property type="nucleotide sequence ID" value="XM_071060006.1"/>
</dbReference>
<accession>A0ABQ0G9H4</accession>
<dbReference type="CDD" id="cd09917">
    <property type="entry name" value="F-box_SF"/>
    <property type="match status" value="1"/>
</dbReference>